<proteinExistence type="predicted"/>
<comment type="caution">
    <text evidence="1">The sequence shown here is derived from an EMBL/GenBank/DDBJ whole genome shotgun (WGS) entry which is preliminary data.</text>
</comment>
<evidence type="ECO:0000313" key="1">
    <source>
        <dbReference type="EMBL" id="KAH7132665.1"/>
    </source>
</evidence>
<evidence type="ECO:0000313" key="2">
    <source>
        <dbReference type="Proteomes" id="UP000700596"/>
    </source>
</evidence>
<dbReference type="InterPro" id="IPR019312">
    <property type="entry name" value="CNOT11"/>
</dbReference>
<sequence>MDISATLTADEVASMSYPERSLNESARLFQLAVKSELQTRDESHFEQSLRLKNTLDLFEQKAKVEPTWPQLAVLLNCEHQLYILNERTPLRLNPFLSHWVEAIQRLVTTQSKLSAQPSTTASRTESSLCNADIELTRLELIKSLLQGHDRQRLGASSPRQLYQKSVEERYATPFEIRPYICMLEEEGIYDKPSADPGSEDFVASQLEQIDTSMVGNMKPGNRQDWKQVFLTRLAHEPESAVSDLTRLPLELTSLDFLTNLLQNQTLQLQSIEPSPVIHDFLQHSLRLIEQMGQPMEANIADSFAMGSRGGFDGADDEIDHGRDAQTRAVKLLLLFIRNLVRKALVPLDAIYFEIQEICVRYVWIKEVRQFRAFLEEGTTNEQTL</sequence>
<dbReference type="Pfam" id="PF10155">
    <property type="entry name" value="CNOT11"/>
    <property type="match status" value="1"/>
</dbReference>
<organism evidence="1 2">
    <name type="scientific">Dendryphion nanum</name>
    <dbReference type="NCBI Taxonomy" id="256645"/>
    <lineage>
        <taxon>Eukaryota</taxon>
        <taxon>Fungi</taxon>
        <taxon>Dikarya</taxon>
        <taxon>Ascomycota</taxon>
        <taxon>Pezizomycotina</taxon>
        <taxon>Dothideomycetes</taxon>
        <taxon>Pleosporomycetidae</taxon>
        <taxon>Pleosporales</taxon>
        <taxon>Torulaceae</taxon>
        <taxon>Dendryphion</taxon>
    </lineage>
</organism>
<dbReference type="Proteomes" id="UP000700596">
    <property type="component" value="Unassembled WGS sequence"/>
</dbReference>
<keyword evidence="2" id="KW-1185">Reference proteome</keyword>
<dbReference type="GO" id="GO:0030014">
    <property type="term" value="C:CCR4-NOT complex"/>
    <property type="evidence" value="ECO:0007669"/>
    <property type="project" value="InterPro"/>
</dbReference>
<accession>A0A9P9IVL3</accession>
<dbReference type="AlphaFoldDB" id="A0A9P9IVL3"/>
<evidence type="ECO:0008006" key="3">
    <source>
        <dbReference type="Google" id="ProtNLM"/>
    </source>
</evidence>
<protein>
    <recommendedName>
        <fullName evidence="3">CCR4-NOT transcription complex subunit 11</fullName>
    </recommendedName>
</protein>
<dbReference type="OrthoDB" id="10265389at2759"/>
<gene>
    <name evidence="1" type="ORF">B0J11DRAFT_428251</name>
</gene>
<reference evidence="1" key="1">
    <citation type="journal article" date="2021" name="Nat. Commun.">
        <title>Genetic determinants of endophytism in the Arabidopsis root mycobiome.</title>
        <authorList>
            <person name="Mesny F."/>
            <person name="Miyauchi S."/>
            <person name="Thiergart T."/>
            <person name="Pickel B."/>
            <person name="Atanasova L."/>
            <person name="Karlsson M."/>
            <person name="Huettel B."/>
            <person name="Barry K.W."/>
            <person name="Haridas S."/>
            <person name="Chen C."/>
            <person name="Bauer D."/>
            <person name="Andreopoulos W."/>
            <person name="Pangilinan J."/>
            <person name="LaButti K."/>
            <person name="Riley R."/>
            <person name="Lipzen A."/>
            <person name="Clum A."/>
            <person name="Drula E."/>
            <person name="Henrissat B."/>
            <person name="Kohler A."/>
            <person name="Grigoriev I.V."/>
            <person name="Martin F.M."/>
            <person name="Hacquard S."/>
        </authorList>
    </citation>
    <scope>NUCLEOTIDE SEQUENCE</scope>
    <source>
        <strain evidence="1">MPI-CAGE-CH-0243</strain>
    </source>
</reference>
<dbReference type="EMBL" id="JAGMWT010000003">
    <property type="protein sequence ID" value="KAH7132665.1"/>
    <property type="molecule type" value="Genomic_DNA"/>
</dbReference>
<name>A0A9P9IVL3_9PLEO</name>